<evidence type="ECO:0000256" key="6">
    <source>
        <dbReference type="ARBA" id="ARBA00022692"/>
    </source>
</evidence>
<dbReference type="Gene3D" id="3.30.70.3040">
    <property type="match status" value="1"/>
</dbReference>
<dbReference type="Pfam" id="PF18075">
    <property type="entry name" value="FtsX_ECD"/>
    <property type="match status" value="1"/>
</dbReference>
<evidence type="ECO:0000256" key="8">
    <source>
        <dbReference type="ARBA" id="ARBA00023136"/>
    </source>
</evidence>
<dbReference type="PANTHER" id="PTHR47755">
    <property type="entry name" value="CELL DIVISION PROTEIN FTSX"/>
    <property type="match status" value="1"/>
</dbReference>
<proteinExistence type="inferred from homology"/>
<evidence type="ECO:0000256" key="3">
    <source>
        <dbReference type="ARBA" id="ARBA00021907"/>
    </source>
</evidence>
<comment type="subcellular location">
    <subcellularLocation>
        <location evidence="1">Cell membrane</location>
        <topology evidence="1">Multi-pass membrane protein</topology>
    </subcellularLocation>
</comment>
<feature type="domain" description="FtsX extracellular" evidence="13">
    <location>
        <begin position="54"/>
        <end position="138"/>
    </location>
</feature>
<organism evidence="14">
    <name type="scientific">Candidatus Atribacter allofermentans</name>
    <dbReference type="NCBI Taxonomy" id="1852833"/>
    <lineage>
        <taxon>Bacteria</taxon>
        <taxon>Pseudomonadati</taxon>
        <taxon>Atribacterota</taxon>
        <taxon>Atribacteria</taxon>
        <taxon>Atribacterales</taxon>
        <taxon>Atribacteraceae</taxon>
        <taxon>Atribacter</taxon>
    </lineage>
</organism>
<evidence type="ECO:0000259" key="12">
    <source>
        <dbReference type="Pfam" id="PF02687"/>
    </source>
</evidence>
<keyword evidence="8 10" id="KW-0472">Membrane</keyword>
<dbReference type="InterPro" id="IPR003838">
    <property type="entry name" value="ABC3_permease_C"/>
</dbReference>
<dbReference type="PANTHER" id="PTHR47755:SF1">
    <property type="entry name" value="CELL DIVISION PROTEIN FTSX"/>
    <property type="match status" value="1"/>
</dbReference>
<evidence type="ECO:0000256" key="11">
    <source>
        <dbReference type="SAM" id="Phobius"/>
    </source>
</evidence>
<dbReference type="Pfam" id="PF02687">
    <property type="entry name" value="FtsX"/>
    <property type="match status" value="1"/>
</dbReference>
<keyword evidence="6 11" id="KW-0812">Transmembrane</keyword>
<dbReference type="AlphaFoldDB" id="A0A1V5SME7"/>
<evidence type="ECO:0000256" key="10">
    <source>
        <dbReference type="PIRNR" id="PIRNR003097"/>
    </source>
</evidence>
<protein>
    <recommendedName>
        <fullName evidence="3 10">Cell division protein FtsX</fullName>
    </recommendedName>
</protein>
<dbReference type="GO" id="GO:0051301">
    <property type="term" value="P:cell division"/>
    <property type="evidence" value="ECO:0007669"/>
    <property type="project" value="UniProtKB-KW"/>
</dbReference>
<comment type="caution">
    <text evidence="14">The sequence shown here is derived from an EMBL/GenBank/DDBJ whole genome shotgun (WGS) entry which is preliminary data.</text>
</comment>
<keyword evidence="5 10" id="KW-0132">Cell division</keyword>
<feature type="transmembrane region" description="Helical" evidence="11">
    <location>
        <begin position="157"/>
        <end position="184"/>
    </location>
</feature>
<feature type="transmembrane region" description="Helical" evidence="11">
    <location>
        <begin position="17"/>
        <end position="40"/>
    </location>
</feature>
<dbReference type="GO" id="GO:0005886">
    <property type="term" value="C:plasma membrane"/>
    <property type="evidence" value="ECO:0007669"/>
    <property type="project" value="UniProtKB-SubCell"/>
</dbReference>
<dbReference type="EMBL" id="MWBQ01000161">
    <property type="protein sequence ID" value="OQA55381.1"/>
    <property type="molecule type" value="Genomic_DNA"/>
</dbReference>
<dbReference type="Proteomes" id="UP000485569">
    <property type="component" value="Unassembled WGS sequence"/>
</dbReference>
<evidence type="ECO:0000256" key="4">
    <source>
        <dbReference type="ARBA" id="ARBA00022475"/>
    </source>
</evidence>
<feature type="transmembrane region" description="Helical" evidence="11">
    <location>
        <begin position="259"/>
        <end position="285"/>
    </location>
</feature>
<evidence type="ECO:0000259" key="13">
    <source>
        <dbReference type="Pfam" id="PF18075"/>
    </source>
</evidence>
<evidence type="ECO:0000256" key="7">
    <source>
        <dbReference type="ARBA" id="ARBA00022989"/>
    </source>
</evidence>
<comment type="similarity">
    <text evidence="2 10">Belongs to the ABC-4 integral membrane protein family. FtsX subfamily.</text>
</comment>
<gene>
    <name evidence="14" type="primary">ftsX</name>
    <name evidence="14" type="ORF">BWY41_01670</name>
</gene>
<keyword evidence="7 11" id="KW-1133">Transmembrane helix</keyword>
<dbReference type="PIRSF" id="PIRSF003097">
    <property type="entry name" value="FtsX"/>
    <property type="match status" value="1"/>
</dbReference>
<evidence type="ECO:0000256" key="1">
    <source>
        <dbReference type="ARBA" id="ARBA00004651"/>
    </source>
</evidence>
<keyword evidence="9 10" id="KW-0131">Cell cycle</keyword>
<accession>A0A1V5SME7</accession>
<evidence type="ECO:0000313" key="14">
    <source>
        <dbReference type="EMBL" id="OQA55381.1"/>
    </source>
</evidence>
<dbReference type="InterPro" id="IPR040690">
    <property type="entry name" value="FtsX_ECD"/>
</dbReference>
<reference evidence="14" key="1">
    <citation type="submission" date="2017-02" db="EMBL/GenBank/DDBJ databases">
        <title>Delving into the versatile metabolic prowess of the omnipresent phylum Bacteroidetes.</title>
        <authorList>
            <person name="Nobu M.K."/>
            <person name="Mei R."/>
            <person name="Narihiro T."/>
            <person name="Kuroda K."/>
            <person name="Liu W.-T."/>
        </authorList>
    </citation>
    <scope>NUCLEOTIDE SEQUENCE</scope>
    <source>
        <strain evidence="14">ADurb.Bin276</strain>
    </source>
</reference>
<name>A0A1V5SME7_9BACT</name>
<dbReference type="InterPro" id="IPR004513">
    <property type="entry name" value="FtsX"/>
</dbReference>
<feature type="domain" description="ABC3 transporter permease C-terminal" evidence="12">
    <location>
        <begin position="167"/>
        <end position="264"/>
    </location>
</feature>
<evidence type="ECO:0000256" key="5">
    <source>
        <dbReference type="ARBA" id="ARBA00022618"/>
    </source>
</evidence>
<evidence type="ECO:0000256" key="9">
    <source>
        <dbReference type="ARBA" id="ARBA00023306"/>
    </source>
</evidence>
<keyword evidence="4 10" id="KW-1003">Cell membrane</keyword>
<feature type="transmembrane region" description="Helical" evidence="11">
    <location>
        <begin position="217"/>
        <end position="239"/>
    </location>
</feature>
<sequence>MGFVRDAFHNLRKRPSLVLIGFLSIFFTQLIVNIFIFGYLEMEKMGKFSGQSFTIKAYFQSEVTDEKAQETVQKLKNLPDVSSIVFLSKEDAQKKFLEYFELTPEDFPVDENPFPLSVEIIPKRVESIPELANQVKNTGLFDDVIYGGKNVDVFVKFYHMLLSVGSIVLFLVFIFSLIVIINLIRISIQSRKEEIRVFHLIGATETFIRRPIITEGFFEGLFAGISAFLLSILVFHFLLDFLHAAFPFFPWINLTDIMAPLLVVDTFMGGVIGILGSLIACNSVLKEVLR</sequence>
<evidence type="ECO:0000256" key="2">
    <source>
        <dbReference type="ARBA" id="ARBA00007379"/>
    </source>
</evidence>